<dbReference type="HOGENOM" id="CLU_1738912_0_0_3"/>
<dbReference type="EMBL" id="BX548174">
    <property type="protein sequence ID" value="CAE18794.1"/>
    <property type="molecule type" value="Genomic_DNA"/>
</dbReference>
<accession>Q7TUF1</accession>
<dbReference type="Proteomes" id="UP000001026">
    <property type="component" value="Chromosome"/>
</dbReference>
<feature type="transmembrane region" description="Helical" evidence="1">
    <location>
        <begin position="116"/>
        <end position="138"/>
    </location>
</feature>
<feature type="transmembrane region" description="Helical" evidence="1">
    <location>
        <begin position="6"/>
        <end position="28"/>
    </location>
</feature>
<dbReference type="eggNOG" id="COG1009">
    <property type="taxonomic scope" value="Bacteria"/>
</dbReference>
<sequence length="144" mass="16055">MENSINISILIPLIPMGMALLILSLLVSFNRTINRLTKPVSALAVFSLLSSALISAFLYFKKIEGEIFLSDYLKLFGSTNLILHLNSLTEKIVIFFAVIIAIVIGVLFYKLPRRKGYVSLIIGISLISSSIMFAVFFLDFSFLI</sequence>
<dbReference type="AlphaFoldDB" id="Q7TUF1"/>
<organism evidence="2 3">
    <name type="scientific">Prochlorococcus marinus subsp. pastoris (strain CCMP1986 / NIES-2087 / MED4)</name>
    <dbReference type="NCBI Taxonomy" id="59919"/>
    <lineage>
        <taxon>Bacteria</taxon>
        <taxon>Bacillati</taxon>
        <taxon>Cyanobacteriota</taxon>
        <taxon>Cyanophyceae</taxon>
        <taxon>Synechococcales</taxon>
        <taxon>Prochlorococcaceae</taxon>
        <taxon>Prochlorococcus</taxon>
    </lineage>
</organism>
<feature type="transmembrane region" description="Helical" evidence="1">
    <location>
        <begin position="40"/>
        <end position="60"/>
    </location>
</feature>
<dbReference type="OrthoDB" id="541082at2"/>
<evidence type="ECO:0000313" key="2">
    <source>
        <dbReference type="EMBL" id="CAE18794.1"/>
    </source>
</evidence>
<keyword evidence="1" id="KW-0812">Transmembrane</keyword>
<feature type="transmembrane region" description="Helical" evidence="1">
    <location>
        <begin position="92"/>
        <end position="109"/>
    </location>
</feature>
<protein>
    <submittedName>
        <fullName evidence="2">Possible NADH-PLASTOQUINONE OXIDOREDUCTASE CHAIN 5</fullName>
    </submittedName>
</protein>
<keyword evidence="1" id="KW-1133">Transmembrane helix</keyword>
<proteinExistence type="predicted"/>
<name>Q7TUF1_PROMP</name>
<gene>
    <name evidence="2" type="ordered locus">PMM0335</name>
</gene>
<evidence type="ECO:0000313" key="3">
    <source>
        <dbReference type="Proteomes" id="UP000001026"/>
    </source>
</evidence>
<dbReference type="KEGG" id="pmm:PMM0335"/>
<reference evidence="2 3" key="1">
    <citation type="journal article" date="2003" name="Nature">
        <title>Genome divergence in two Prochlorococcus ecotypes reflects oceanic niche differentiation.</title>
        <authorList>
            <person name="Rocap G."/>
            <person name="Larimer F.W."/>
            <person name="Lamerdin J.E."/>
            <person name="Malfatti S."/>
            <person name="Chain P."/>
            <person name="Ahlgren N.A."/>
            <person name="Arellano A."/>
            <person name="Coleman M."/>
            <person name="Hauser L."/>
            <person name="Hess W.R."/>
            <person name="Johnson Z.I."/>
            <person name="Land M.L."/>
            <person name="Lindell D."/>
            <person name="Post A.F."/>
            <person name="Regala W."/>
            <person name="Shah M."/>
            <person name="Shaw S.L."/>
            <person name="Steglich C."/>
            <person name="Sullivan M.B."/>
            <person name="Ting C.S."/>
            <person name="Tolonen A."/>
            <person name="Webb E.A."/>
            <person name="Zinser E.R."/>
            <person name="Chisholm S.W."/>
        </authorList>
    </citation>
    <scope>NUCLEOTIDE SEQUENCE [LARGE SCALE GENOMIC DNA]</scope>
    <source>
        <strain evidence="3">CCMP1986 / NIES-2087 / MED4</strain>
    </source>
</reference>
<dbReference type="STRING" id="59919.PMM0335"/>
<evidence type="ECO:0000256" key="1">
    <source>
        <dbReference type="SAM" id="Phobius"/>
    </source>
</evidence>
<dbReference type="RefSeq" id="WP_011131972.1">
    <property type="nucleotide sequence ID" value="NC_005072.1"/>
</dbReference>
<keyword evidence="1" id="KW-0472">Membrane</keyword>